<protein>
    <submittedName>
        <fullName evidence="2">Uncharacterized protein</fullName>
    </submittedName>
</protein>
<proteinExistence type="predicted"/>
<keyword evidence="3" id="KW-1185">Reference proteome</keyword>
<accession>A0A0D8B6L9</accession>
<comment type="caution">
    <text evidence="2">The sequence shown here is derived from an EMBL/GenBank/DDBJ whole genome shotgun (WGS) entry which is preliminary data.</text>
</comment>
<gene>
    <name evidence="2" type="ORF">FF36_05990</name>
</gene>
<sequence>MKVLPDGRTIQGVRPASVHPTGGGSARRSWVVWRAGSTGDHADPVAAEPA</sequence>
<evidence type="ECO:0000313" key="2">
    <source>
        <dbReference type="EMBL" id="KJE19735.1"/>
    </source>
</evidence>
<dbReference type="AlphaFoldDB" id="A0A0D8B6L9"/>
<dbReference type="PATRIC" id="fig|1502723.3.peg.6792"/>
<dbReference type="Proteomes" id="UP000032545">
    <property type="component" value="Unassembled WGS sequence"/>
</dbReference>
<name>A0A0D8B6L9_9ACTN</name>
<organism evidence="2 3">
    <name type="scientific">Frankia torreyi</name>
    <dbReference type="NCBI Taxonomy" id="1856"/>
    <lineage>
        <taxon>Bacteria</taxon>
        <taxon>Bacillati</taxon>
        <taxon>Actinomycetota</taxon>
        <taxon>Actinomycetes</taxon>
        <taxon>Frankiales</taxon>
        <taxon>Frankiaceae</taxon>
        <taxon>Frankia</taxon>
    </lineage>
</organism>
<dbReference type="EMBL" id="JYFN01000087">
    <property type="protein sequence ID" value="KJE19735.1"/>
    <property type="molecule type" value="Genomic_DNA"/>
</dbReference>
<reference evidence="2 3" key="2">
    <citation type="journal article" date="2016" name="Genome Announc.">
        <title>Permanent Draft Genome Sequences for Two Variants of Frankia sp. Strain CpI1, the First Frankia Strain Isolated from Root Nodules of Comptonia peregrina.</title>
        <authorList>
            <person name="Oshone R."/>
            <person name="Hurst S.G.IV."/>
            <person name="Abebe-Akele F."/>
            <person name="Simpson S."/>
            <person name="Morris K."/>
            <person name="Thomas W.K."/>
            <person name="Tisa L.S."/>
        </authorList>
    </citation>
    <scope>NUCLEOTIDE SEQUENCE [LARGE SCALE GENOMIC DNA]</scope>
    <source>
        <strain evidence="3">CpI1-S</strain>
    </source>
</reference>
<evidence type="ECO:0000313" key="3">
    <source>
        <dbReference type="Proteomes" id="UP000032545"/>
    </source>
</evidence>
<feature type="region of interest" description="Disordered" evidence="1">
    <location>
        <begin position="1"/>
        <end position="29"/>
    </location>
</feature>
<reference evidence="3" key="1">
    <citation type="submission" date="2015-02" db="EMBL/GenBank/DDBJ databases">
        <title>Draft Genome of Frankia sp. CpI1-S.</title>
        <authorList>
            <person name="Oshone R.T."/>
            <person name="Ngom M."/>
            <person name="Ghodhbane-Gtari F."/>
            <person name="Gtari M."/>
            <person name="Morris K."/>
            <person name="Thomas K."/>
            <person name="Sen A."/>
            <person name="Tisa L.S."/>
        </authorList>
    </citation>
    <scope>NUCLEOTIDE SEQUENCE [LARGE SCALE GENOMIC DNA]</scope>
    <source>
        <strain evidence="3">CpI1-S</strain>
    </source>
</reference>
<evidence type="ECO:0000256" key="1">
    <source>
        <dbReference type="SAM" id="MobiDB-lite"/>
    </source>
</evidence>